<feature type="transmembrane region" description="Helical" evidence="1">
    <location>
        <begin position="173"/>
        <end position="197"/>
    </location>
</feature>
<protein>
    <submittedName>
        <fullName evidence="2">Uncharacterized protein</fullName>
    </submittedName>
</protein>
<dbReference type="EMBL" id="JADGKB010000086">
    <property type="protein sequence ID" value="KAJ3254409.1"/>
    <property type="molecule type" value="Genomic_DNA"/>
</dbReference>
<gene>
    <name evidence="2" type="ORF">HK103_007203</name>
</gene>
<organism evidence="2 3">
    <name type="scientific">Boothiomyces macroporosus</name>
    <dbReference type="NCBI Taxonomy" id="261099"/>
    <lineage>
        <taxon>Eukaryota</taxon>
        <taxon>Fungi</taxon>
        <taxon>Fungi incertae sedis</taxon>
        <taxon>Chytridiomycota</taxon>
        <taxon>Chytridiomycota incertae sedis</taxon>
        <taxon>Chytridiomycetes</taxon>
        <taxon>Rhizophydiales</taxon>
        <taxon>Terramycetaceae</taxon>
        <taxon>Boothiomyces</taxon>
    </lineage>
</organism>
<reference evidence="2" key="1">
    <citation type="submission" date="2020-05" db="EMBL/GenBank/DDBJ databases">
        <title>Phylogenomic resolution of chytrid fungi.</title>
        <authorList>
            <person name="Stajich J.E."/>
            <person name="Amses K."/>
            <person name="Simmons R."/>
            <person name="Seto K."/>
            <person name="Myers J."/>
            <person name="Bonds A."/>
            <person name="Quandt C.A."/>
            <person name="Barry K."/>
            <person name="Liu P."/>
            <person name="Grigoriev I."/>
            <person name="Longcore J.E."/>
            <person name="James T.Y."/>
        </authorList>
    </citation>
    <scope>NUCLEOTIDE SEQUENCE</scope>
    <source>
        <strain evidence="2">PLAUS21</strain>
    </source>
</reference>
<feature type="transmembrane region" description="Helical" evidence="1">
    <location>
        <begin position="142"/>
        <end position="161"/>
    </location>
</feature>
<feature type="transmembrane region" description="Helical" evidence="1">
    <location>
        <begin position="68"/>
        <end position="89"/>
    </location>
</feature>
<evidence type="ECO:0000256" key="1">
    <source>
        <dbReference type="SAM" id="Phobius"/>
    </source>
</evidence>
<keyword evidence="1" id="KW-0812">Transmembrane</keyword>
<keyword evidence="3" id="KW-1185">Reference proteome</keyword>
<evidence type="ECO:0000313" key="3">
    <source>
        <dbReference type="Proteomes" id="UP001210925"/>
    </source>
</evidence>
<name>A0AAD5UG83_9FUNG</name>
<evidence type="ECO:0000313" key="2">
    <source>
        <dbReference type="EMBL" id="KAJ3254409.1"/>
    </source>
</evidence>
<keyword evidence="1" id="KW-0472">Membrane</keyword>
<feature type="transmembrane region" description="Helical" evidence="1">
    <location>
        <begin position="101"/>
        <end position="122"/>
    </location>
</feature>
<comment type="caution">
    <text evidence="2">The sequence shown here is derived from an EMBL/GenBank/DDBJ whole genome shotgun (WGS) entry which is preliminary data.</text>
</comment>
<dbReference type="AlphaFoldDB" id="A0AAD5UG83"/>
<feature type="transmembrane region" description="Helical" evidence="1">
    <location>
        <begin position="217"/>
        <end position="241"/>
    </location>
</feature>
<sequence length="276" mass="32350">MSTVGLVEKLEIQTDFSKTSQSSLKSAESASKCTDCELIRNKKWNEMEWNLEQLLFQGEPSVYGNGHYGIDLLCAGFGFYIFVSCYVWIHELASLSSKSYMADLLFLAITIADRTTVFVFMIYEMFRIQKLKKTFKNFRKAFKYLCLVFLFGANVHFLVLFPYQDEAKLLRRMVLEFITFVFFMAKLAVAAMFIWNLEENIITALLDSISKLDISTILMYGQFVVVVIVLFCRVFDLVIYWRTDKEKFFGELREHMKKHKEIEMFAEDEKEQDTIV</sequence>
<keyword evidence="1" id="KW-1133">Transmembrane helix</keyword>
<accession>A0AAD5UG83</accession>
<dbReference type="Proteomes" id="UP001210925">
    <property type="component" value="Unassembled WGS sequence"/>
</dbReference>
<proteinExistence type="predicted"/>